<feature type="domain" description="PPM-type phosphatase" evidence="2">
    <location>
        <begin position="19"/>
        <end position="249"/>
    </location>
</feature>
<dbReference type="InterPro" id="IPR015655">
    <property type="entry name" value="PP2C"/>
</dbReference>
<dbReference type="AlphaFoldDB" id="A0A401V3A1"/>
<dbReference type="Pfam" id="PF13672">
    <property type="entry name" value="PP2C_2"/>
    <property type="match status" value="1"/>
</dbReference>
<evidence type="ECO:0000259" key="2">
    <source>
        <dbReference type="PROSITE" id="PS51746"/>
    </source>
</evidence>
<proteinExistence type="predicted"/>
<evidence type="ECO:0000256" key="1">
    <source>
        <dbReference type="SAM" id="MobiDB-lite"/>
    </source>
</evidence>
<dbReference type="PROSITE" id="PS51746">
    <property type="entry name" value="PPM_2"/>
    <property type="match status" value="1"/>
</dbReference>
<feature type="region of interest" description="Disordered" evidence="1">
    <location>
        <begin position="1"/>
        <end position="34"/>
    </location>
</feature>
<dbReference type="OrthoDB" id="9801841at2"/>
<sequence>MTAPSDESVQPAVAGVRVDVGVATDRGRRDSNEDASLASGGVYVVADGMGGHEAGEVASSLAVEALRPLVGTTPDVATVAGTLRDAHARVRDLPSSSPRRPGTTITGVVLTEHEGVPCWVVLNVGDSRTYRMIGGVLEQVTADHSEIAELVASGLVPADAAARHPRRHVVTRVLGGGASDVRPDVWLFPVSPGDRMVVCSDGLTDELTDRRIEVELRTAGSAQEAADRLVAAALAAGGRDNVTVVVVDATVPRR</sequence>
<dbReference type="InterPro" id="IPR036457">
    <property type="entry name" value="PPM-type-like_dom_sf"/>
</dbReference>
<dbReference type="PANTHER" id="PTHR47992">
    <property type="entry name" value="PROTEIN PHOSPHATASE"/>
    <property type="match status" value="1"/>
</dbReference>
<dbReference type="GO" id="GO:0004722">
    <property type="term" value="F:protein serine/threonine phosphatase activity"/>
    <property type="evidence" value="ECO:0007669"/>
    <property type="project" value="InterPro"/>
</dbReference>
<dbReference type="SMART" id="SM00332">
    <property type="entry name" value="PP2Cc"/>
    <property type="match status" value="1"/>
</dbReference>
<keyword evidence="4" id="KW-1185">Reference proteome</keyword>
<reference evidence="3 4" key="1">
    <citation type="submission" date="2018-11" db="EMBL/GenBank/DDBJ databases">
        <title>Draft genome sequence of Cellulomonas takizawaensis strain TKZ-21.</title>
        <authorList>
            <person name="Yamamura H."/>
            <person name="Hayashi T."/>
            <person name="Hamada M."/>
            <person name="Serisawa Y."/>
            <person name="Matsuyama K."/>
            <person name="Nakagawa Y."/>
            <person name="Otoguro M."/>
            <person name="Yanagida F."/>
            <person name="Hayakawa M."/>
        </authorList>
    </citation>
    <scope>NUCLEOTIDE SEQUENCE [LARGE SCALE GENOMIC DNA]</scope>
    <source>
        <strain evidence="3 4">TKZ-21</strain>
    </source>
</reference>
<dbReference type="RefSeq" id="WP_124343906.1">
    <property type="nucleotide sequence ID" value="NZ_BHYL01000273.1"/>
</dbReference>
<dbReference type="SMART" id="SM00331">
    <property type="entry name" value="PP2C_SIG"/>
    <property type="match status" value="1"/>
</dbReference>
<dbReference type="SUPFAM" id="SSF81606">
    <property type="entry name" value="PP2C-like"/>
    <property type="match status" value="1"/>
</dbReference>
<dbReference type="CDD" id="cd00143">
    <property type="entry name" value="PP2Cc"/>
    <property type="match status" value="1"/>
</dbReference>
<evidence type="ECO:0000313" key="4">
    <source>
        <dbReference type="Proteomes" id="UP000288246"/>
    </source>
</evidence>
<accession>A0A401V3A1</accession>
<protein>
    <recommendedName>
        <fullName evidence="2">PPM-type phosphatase domain-containing protein</fullName>
    </recommendedName>
</protein>
<feature type="compositionally biased region" description="Low complexity" evidence="1">
    <location>
        <begin position="12"/>
        <end position="24"/>
    </location>
</feature>
<evidence type="ECO:0000313" key="3">
    <source>
        <dbReference type="EMBL" id="GCD21383.1"/>
    </source>
</evidence>
<organism evidence="3 4">
    <name type="scientific">Cellulomonas algicola</name>
    <dbReference type="NCBI Taxonomy" id="2071633"/>
    <lineage>
        <taxon>Bacteria</taxon>
        <taxon>Bacillati</taxon>
        <taxon>Actinomycetota</taxon>
        <taxon>Actinomycetes</taxon>
        <taxon>Micrococcales</taxon>
        <taxon>Cellulomonadaceae</taxon>
        <taxon>Cellulomonas</taxon>
    </lineage>
</organism>
<dbReference type="Gene3D" id="3.60.40.10">
    <property type="entry name" value="PPM-type phosphatase domain"/>
    <property type="match status" value="1"/>
</dbReference>
<gene>
    <name evidence="3" type="ORF">CTKZ_29450</name>
</gene>
<dbReference type="EMBL" id="BHYL01000273">
    <property type="protein sequence ID" value="GCD21383.1"/>
    <property type="molecule type" value="Genomic_DNA"/>
</dbReference>
<dbReference type="InterPro" id="IPR001932">
    <property type="entry name" value="PPM-type_phosphatase-like_dom"/>
</dbReference>
<comment type="caution">
    <text evidence="3">The sequence shown here is derived from an EMBL/GenBank/DDBJ whole genome shotgun (WGS) entry which is preliminary data.</text>
</comment>
<dbReference type="Proteomes" id="UP000288246">
    <property type="component" value="Unassembled WGS sequence"/>
</dbReference>
<name>A0A401V3A1_9CELL</name>